<keyword evidence="3 4" id="KW-0413">Isomerase</keyword>
<protein>
    <recommendedName>
        <fullName evidence="4">Isochorismate synthase MenF</fullName>
        <ecNumber evidence="4">5.4.4.2</ecNumber>
    </recommendedName>
    <alternativeName>
        <fullName evidence="4">Isochorismate mutase</fullName>
    </alternativeName>
</protein>
<evidence type="ECO:0000259" key="5">
    <source>
        <dbReference type="Pfam" id="PF00425"/>
    </source>
</evidence>
<dbReference type="InterPro" id="IPR005801">
    <property type="entry name" value="ADC_synthase"/>
</dbReference>
<comment type="similarity">
    <text evidence="2 4">Belongs to the isochorismate synthase family.</text>
</comment>
<keyword evidence="4" id="KW-0460">Magnesium</keyword>
<reference evidence="6 7" key="1">
    <citation type="submission" date="2016-11" db="EMBL/GenBank/DDBJ databases">
        <authorList>
            <person name="Jaros S."/>
            <person name="Januszkiewicz K."/>
            <person name="Wedrychowicz H."/>
        </authorList>
    </citation>
    <scope>NUCLEOTIDE SEQUENCE [LARGE SCALE GENOMIC DNA]</scope>
    <source>
        <strain evidence="6 7">CGMCC 1.10681</strain>
    </source>
</reference>
<comment type="cofactor">
    <cofactor evidence="4">
        <name>Mg(2+)</name>
        <dbReference type="ChEBI" id="CHEBI:18420"/>
    </cofactor>
</comment>
<evidence type="ECO:0000313" key="7">
    <source>
        <dbReference type="Proteomes" id="UP000184184"/>
    </source>
</evidence>
<evidence type="ECO:0000256" key="1">
    <source>
        <dbReference type="ARBA" id="ARBA00000799"/>
    </source>
</evidence>
<comment type="pathway">
    <text evidence="4">Quinol/quinone metabolism; menaquinone biosynthesis.</text>
</comment>
<keyword evidence="7" id="KW-1185">Reference proteome</keyword>
<dbReference type="GO" id="GO:0009234">
    <property type="term" value="P:menaquinone biosynthetic process"/>
    <property type="evidence" value="ECO:0007669"/>
    <property type="project" value="UniProtKB-UniRule"/>
</dbReference>
<dbReference type="Pfam" id="PF00425">
    <property type="entry name" value="Chorismate_bind"/>
    <property type="match status" value="1"/>
</dbReference>
<dbReference type="UniPathway" id="UPA00079"/>
<dbReference type="GO" id="GO:0009697">
    <property type="term" value="P:salicylic acid biosynthetic process"/>
    <property type="evidence" value="ECO:0007669"/>
    <property type="project" value="TreeGrafter"/>
</dbReference>
<name>A0A1M7ML85_9BACI</name>
<dbReference type="PANTHER" id="PTHR42839">
    <property type="entry name" value="ISOCHORISMATE SYNTHASE ENTC"/>
    <property type="match status" value="1"/>
</dbReference>
<dbReference type="InterPro" id="IPR015890">
    <property type="entry name" value="Chorismate_C"/>
</dbReference>
<feature type="active site" description="Proton acceptor" evidence="4">
    <location>
        <position position="219"/>
    </location>
</feature>
<dbReference type="GO" id="GO:0008909">
    <property type="term" value="F:isochorismate synthase activity"/>
    <property type="evidence" value="ECO:0007669"/>
    <property type="project" value="UniProtKB-UniRule"/>
</dbReference>
<evidence type="ECO:0000256" key="2">
    <source>
        <dbReference type="ARBA" id="ARBA00005297"/>
    </source>
</evidence>
<proteinExistence type="inferred from homology"/>
<dbReference type="SUPFAM" id="SSF56322">
    <property type="entry name" value="ADC synthase"/>
    <property type="match status" value="1"/>
</dbReference>
<keyword evidence="4" id="KW-0479">Metal-binding</keyword>
<dbReference type="AlphaFoldDB" id="A0A1M7ML85"/>
<feature type="domain" description="Chorismate-utilising enzyme C-terminal" evidence="5">
    <location>
        <begin position="200"/>
        <end position="451"/>
    </location>
</feature>
<dbReference type="InterPro" id="IPR004561">
    <property type="entry name" value="IsoChor_synthase"/>
</dbReference>
<dbReference type="RefSeq" id="WP_073200810.1">
    <property type="nucleotide sequence ID" value="NZ_FRCZ01000002.1"/>
</dbReference>
<dbReference type="GO" id="GO:0000287">
    <property type="term" value="F:magnesium ion binding"/>
    <property type="evidence" value="ECO:0007669"/>
    <property type="project" value="UniProtKB-UniRule"/>
</dbReference>
<accession>A0A1M7ML85</accession>
<dbReference type="Gene3D" id="3.60.120.10">
    <property type="entry name" value="Anthranilate synthase"/>
    <property type="match status" value="1"/>
</dbReference>
<feature type="active site" description="Proton donor" evidence="4">
    <location>
        <position position="268"/>
    </location>
</feature>
<dbReference type="STRING" id="1027249.SAMN05216179_1267"/>
<dbReference type="NCBIfam" id="TIGR00543">
    <property type="entry name" value="isochor_syn"/>
    <property type="match status" value="1"/>
</dbReference>
<dbReference type="InterPro" id="IPR034681">
    <property type="entry name" value="MenF"/>
</dbReference>
<comment type="pathway">
    <text evidence="4">Quinol/quinone metabolism; 1,4-dihydroxy-2-naphthoate biosynthesis; 1,4-dihydroxy-2-naphthoate from chorismate: step 1/7.</text>
</comment>
<feature type="binding site" evidence="4">
    <location>
        <position position="447"/>
    </location>
    <ligand>
        <name>Mg(2+)</name>
        <dbReference type="ChEBI" id="CHEBI:18420"/>
    </ligand>
</feature>
<dbReference type="Proteomes" id="UP000184184">
    <property type="component" value="Unassembled WGS sequence"/>
</dbReference>
<evidence type="ECO:0000313" key="6">
    <source>
        <dbReference type="EMBL" id="SHM91681.1"/>
    </source>
</evidence>
<evidence type="ECO:0000256" key="4">
    <source>
        <dbReference type="HAMAP-Rule" id="MF_01935"/>
    </source>
</evidence>
<feature type="binding site" evidence="4">
    <location>
        <position position="312"/>
    </location>
    <ligand>
        <name>Mg(2+)</name>
        <dbReference type="ChEBI" id="CHEBI:18420"/>
    </ligand>
</feature>
<keyword evidence="4" id="KW-0474">Menaquinone biosynthesis</keyword>
<evidence type="ECO:0000256" key="3">
    <source>
        <dbReference type="ARBA" id="ARBA00023235"/>
    </source>
</evidence>
<dbReference type="HAMAP" id="MF_01935">
    <property type="entry name" value="MenF"/>
    <property type="match status" value="1"/>
</dbReference>
<dbReference type="PANTHER" id="PTHR42839:SF1">
    <property type="entry name" value="ISOCHORISMATE SYNTHASE MENF"/>
    <property type="match status" value="1"/>
</dbReference>
<gene>
    <name evidence="4" type="primary">menF</name>
    <name evidence="6" type="ORF">SAMN05216179_1267</name>
</gene>
<sequence length="463" mass="52453">MIETKDLDIDGVLQAAQKQSIGKAAPTFVSITEQIAWIDPIQFFQAGKGLQENRMFWSSADQSTQFVGIGDAVLLQNQDGSYHQLTNEWEQVLKNSWVDNPYDQYKTGPIAFGGFPFDSDEKVNELWKGFEGSQFRVPTFLLTVENDSAFLTTTVYVKEESNIDELSADLVTKRNQLIHAPEPIFQKNAIVLKHEVDPVQWRELVVKVTDTIEQDDVDKIVLARELQIEFEDICDIGQVLNTLKNTQEHSFVFAWEKDDVCFVGATPERLVKVDNQQLFSTCLAGTSPRGKSLKEDNWYGQQLLNDQKNREEHQFVVDMIKSAVHSCAKYVEIPDQPSLYRLKNLQHLYTPVKAELKKGYTLLDVVEKLHPTPALCGFPRESSLAFIRKFELLERGWYGAPIGWFDQHFNGEFAVAIRSALIDQDKASLFAGCGVVKGSDPEIEYQETNIKFTPMLQALGGSL</sequence>
<comment type="catalytic activity">
    <reaction evidence="1 4">
        <text>chorismate = isochorismate</text>
        <dbReference type="Rhea" id="RHEA:18985"/>
        <dbReference type="ChEBI" id="CHEBI:29748"/>
        <dbReference type="ChEBI" id="CHEBI:29780"/>
        <dbReference type="EC" id="5.4.4.2"/>
    </reaction>
</comment>
<organism evidence="6 7">
    <name type="scientific">Gracilibacillus kekensis</name>
    <dbReference type="NCBI Taxonomy" id="1027249"/>
    <lineage>
        <taxon>Bacteria</taxon>
        <taxon>Bacillati</taxon>
        <taxon>Bacillota</taxon>
        <taxon>Bacilli</taxon>
        <taxon>Bacillales</taxon>
        <taxon>Bacillaceae</taxon>
        <taxon>Gracilibacillus</taxon>
    </lineage>
</organism>
<dbReference type="UniPathway" id="UPA01057">
    <property type="reaction ID" value="UER00163"/>
</dbReference>
<dbReference type="EMBL" id="FRCZ01000002">
    <property type="protein sequence ID" value="SHM91681.1"/>
    <property type="molecule type" value="Genomic_DNA"/>
</dbReference>
<comment type="function">
    <text evidence="4">Catalyzes the conversion of chorismate to isochorismate.</text>
</comment>
<dbReference type="OrthoDB" id="9803598at2"/>
<dbReference type="EC" id="5.4.4.2" evidence="4"/>